<organism evidence="4 5">
    <name type="scientific">Acidiluteibacter ferrifornacis</name>
    <dbReference type="NCBI Taxonomy" id="2692424"/>
    <lineage>
        <taxon>Bacteria</taxon>
        <taxon>Pseudomonadati</taxon>
        <taxon>Bacteroidota</taxon>
        <taxon>Flavobacteriia</taxon>
        <taxon>Flavobacteriales</taxon>
        <taxon>Cryomorphaceae</taxon>
        <taxon>Acidiluteibacter</taxon>
    </lineage>
</organism>
<dbReference type="Proteomes" id="UP000470771">
    <property type="component" value="Unassembled WGS sequence"/>
</dbReference>
<dbReference type="SUPFAM" id="SSF111384">
    <property type="entry name" value="OmpH-like"/>
    <property type="match status" value="1"/>
</dbReference>
<sequence>MKNLSLVFNVVLAIAVAILFYMVSNQSAENIEAVPTTQKVDSLVNQSAISIAYINTDTLWEKYELVKQLRKELESKQAQFRSQLEGKVKTLENKYLKLREDAPMLTQAEGEKRQMALMQEEEGIGKMQEELALKLAEEEDNMKRKIRISLDGYLVQLKEDKGLNMILDYSTTSSLLLADSAMNITTEVIDGLNAKYQELNKKD</sequence>
<evidence type="ECO:0008006" key="6">
    <source>
        <dbReference type="Google" id="ProtNLM"/>
    </source>
</evidence>
<feature type="transmembrane region" description="Helical" evidence="3">
    <location>
        <begin position="6"/>
        <end position="23"/>
    </location>
</feature>
<dbReference type="InterPro" id="IPR005632">
    <property type="entry name" value="Chaperone_Skp"/>
</dbReference>
<protein>
    <recommendedName>
        <fullName evidence="6">OmpH family outer membrane protein</fullName>
    </recommendedName>
</protein>
<dbReference type="Gene3D" id="3.30.910.20">
    <property type="entry name" value="Skp domain"/>
    <property type="match status" value="1"/>
</dbReference>
<dbReference type="PANTHER" id="PTHR35089:SF1">
    <property type="entry name" value="CHAPERONE PROTEIN SKP"/>
    <property type="match status" value="1"/>
</dbReference>
<dbReference type="Pfam" id="PF03938">
    <property type="entry name" value="OmpH"/>
    <property type="match status" value="1"/>
</dbReference>
<keyword evidence="3" id="KW-1133">Transmembrane helix</keyword>
<evidence type="ECO:0000313" key="4">
    <source>
        <dbReference type="EMBL" id="NBG66070.1"/>
    </source>
</evidence>
<gene>
    <name evidence="4" type="ORF">GQN54_08055</name>
</gene>
<keyword evidence="5" id="KW-1185">Reference proteome</keyword>
<keyword evidence="2" id="KW-0732">Signal</keyword>
<dbReference type="SMART" id="SM00935">
    <property type="entry name" value="OmpH"/>
    <property type="match status" value="1"/>
</dbReference>
<evidence type="ECO:0000256" key="2">
    <source>
        <dbReference type="ARBA" id="ARBA00022729"/>
    </source>
</evidence>
<accession>A0A6N9NLF6</accession>
<evidence type="ECO:0000256" key="3">
    <source>
        <dbReference type="SAM" id="Phobius"/>
    </source>
</evidence>
<reference evidence="4 5" key="1">
    <citation type="submission" date="2019-12" db="EMBL/GenBank/DDBJ databases">
        <authorList>
            <person name="Zhao J."/>
        </authorList>
    </citation>
    <scope>NUCLEOTIDE SEQUENCE [LARGE SCALE GENOMIC DNA]</scope>
    <source>
        <strain evidence="4 5">S-15</strain>
    </source>
</reference>
<dbReference type="GO" id="GO:0051082">
    <property type="term" value="F:unfolded protein binding"/>
    <property type="evidence" value="ECO:0007669"/>
    <property type="project" value="InterPro"/>
</dbReference>
<comment type="caution">
    <text evidence="4">The sequence shown here is derived from an EMBL/GenBank/DDBJ whole genome shotgun (WGS) entry which is preliminary data.</text>
</comment>
<dbReference type="EMBL" id="WWNE01000006">
    <property type="protein sequence ID" value="NBG66070.1"/>
    <property type="molecule type" value="Genomic_DNA"/>
</dbReference>
<dbReference type="AlphaFoldDB" id="A0A6N9NLF6"/>
<comment type="similarity">
    <text evidence="1">Belongs to the Skp family.</text>
</comment>
<dbReference type="GO" id="GO:0050821">
    <property type="term" value="P:protein stabilization"/>
    <property type="evidence" value="ECO:0007669"/>
    <property type="project" value="TreeGrafter"/>
</dbReference>
<dbReference type="GO" id="GO:0005829">
    <property type="term" value="C:cytosol"/>
    <property type="evidence" value="ECO:0007669"/>
    <property type="project" value="TreeGrafter"/>
</dbReference>
<keyword evidence="3" id="KW-0812">Transmembrane</keyword>
<name>A0A6N9NLF6_9FLAO</name>
<evidence type="ECO:0000313" key="5">
    <source>
        <dbReference type="Proteomes" id="UP000470771"/>
    </source>
</evidence>
<dbReference type="RefSeq" id="WP_160633015.1">
    <property type="nucleotide sequence ID" value="NZ_WWNE01000006.1"/>
</dbReference>
<dbReference type="PANTHER" id="PTHR35089">
    <property type="entry name" value="CHAPERONE PROTEIN SKP"/>
    <property type="match status" value="1"/>
</dbReference>
<proteinExistence type="inferred from homology"/>
<evidence type="ECO:0000256" key="1">
    <source>
        <dbReference type="ARBA" id="ARBA00009091"/>
    </source>
</evidence>
<keyword evidence="3" id="KW-0472">Membrane</keyword>
<dbReference type="InterPro" id="IPR024930">
    <property type="entry name" value="Skp_dom_sf"/>
</dbReference>